<accession>A0A1S8WXQ1</accession>
<dbReference type="EMBL" id="KV893513">
    <property type="protein sequence ID" value="OON19210.1"/>
    <property type="molecule type" value="Genomic_DNA"/>
</dbReference>
<proteinExistence type="predicted"/>
<evidence type="ECO:0000313" key="1">
    <source>
        <dbReference type="EMBL" id="OON19210.1"/>
    </source>
</evidence>
<dbReference type="AlphaFoldDB" id="A0A1S8WXQ1"/>
<evidence type="ECO:0000313" key="2">
    <source>
        <dbReference type="Proteomes" id="UP000243686"/>
    </source>
</evidence>
<feature type="non-terminal residue" evidence="1">
    <location>
        <position position="312"/>
    </location>
</feature>
<dbReference type="Proteomes" id="UP000243686">
    <property type="component" value="Unassembled WGS sequence"/>
</dbReference>
<keyword evidence="2" id="KW-1185">Reference proteome</keyword>
<organism evidence="1 2">
    <name type="scientific">Opisthorchis viverrini</name>
    <name type="common">Southeast Asian liver fluke</name>
    <dbReference type="NCBI Taxonomy" id="6198"/>
    <lineage>
        <taxon>Eukaryota</taxon>
        <taxon>Metazoa</taxon>
        <taxon>Spiralia</taxon>
        <taxon>Lophotrochozoa</taxon>
        <taxon>Platyhelminthes</taxon>
        <taxon>Trematoda</taxon>
        <taxon>Digenea</taxon>
        <taxon>Opisthorchiida</taxon>
        <taxon>Opisthorchiata</taxon>
        <taxon>Opisthorchiidae</taxon>
        <taxon>Opisthorchis</taxon>
    </lineage>
</organism>
<reference evidence="1 2" key="1">
    <citation type="submission" date="2015-03" db="EMBL/GenBank/DDBJ databases">
        <title>Draft genome of the nematode, Opisthorchis viverrini.</title>
        <authorList>
            <person name="Mitreva M."/>
        </authorList>
    </citation>
    <scope>NUCLEOTIDE SEQUENCE [LARGE SCALE GENOMIC DNA]</scope>
    <source>
        <strain evidence="1">Khon Kaen</strain>
    </source>
</reference>
<name>A0A1S8WXQ1_OPIVI</name>
<gene>
    <name evidence="1" type="ORF">X801_04925</name>
</gene>
<sequence length="312" mass="36561">MHVILEHLINLLRNSWKSLFKWAYIKCLSALPSKMPESNKAYIVLDQQHFQLENIDKQCSLELAYEMTTVLNPSGTFRILVSVLRLGLLTTYEQYRKIEEPLFMARGVTRFGLSTFDDVPMEMSSFLDYETFRLKYFNFFDDSPTLSISHFSNALKSITDYFQHRYELVYLHTSYTIVYIQGCLVPTDFKNQLASLLDETSEVYQQTLGSVYKSLSDTMRAWKLEDCVSSLIVDPFMRKSEQYLTAIGHIGFDFIHLMKKIPNLFKENNLEKFVETYSKKPTVGIYKFRMKGNQHLFYECHTFSAAKCLHLK</sequence>
<protein>
    <submittedName>
        <fullName evidence="1">Uncharacterized protein</fullName>
    </submittedName>
</protein>